<dbReference type="EMBL" id="JAIWYP010000016">
    <property type="protein sequence ID" value="KAH3696290.1"/>
    <property type="molecule type" value="Genomic_DNA"/>
</dbReference>
<protein>
    <submittedName>
        <fullName evidence="1">Uncharacterized protein</fullName>
    </submittedName>
</protein>
<reference evidence="1" key="1">
    <citation type="journal article" date="2019" name="bioRxiv">
        <title>The Genome of the Zebra Mussel, Dreissena polymorpha: A Resource for Invasive Species Research.</title>
        <authorList>
            <person name="McCartney M.A."/>
            <person name="Auch B."/>
            <person name="Kono T."/>
            <person name="Mallez S."/>
            <person name="Zhang Y."/>
            <person name="Obille A."/>
            <person name="Becker A."/>
            <person name="Abrahante J.E."/>
            <person name="Garbe J."/>
            <person name="Badalamenti J.P."/>
            <person name="Herman A."/>
            <person name="Mangelson H."/>
            <person name="Liachko I."/>
            <person name="Sullivan S."/>
            <person name="Sone E.D."/>
            <person name="Koren S."/>
            <person name="Silverstein K.A.T."/>
            <person name="Beckman K.B."/>
            <person name="Gohl D.M."/>
        </authorList>
    </citation>
    <scope>NUCLEOTIDE SEQUENCE</scope>
    <source>
        <strain evidence="1">Duluth1</strain>
        <tissue evidence="1">Whole animal</tissue>
    </source>
</reference>
<keyword evidence="2" id="KW-1185">Reference proteome</keyword>
<proteinExistence type="predicted"/>
<gene>
    <name evidence="1" type="ORF">DPMN_083755</name>
</gene>
<reference evidence="1" key="2">
    <citation type="submission" date="2020-11" db="EMBL/GenBank/DDBJ databases">
        <authorList>
            <person name="McCartney M.A."/>
            <person name="Auch B."/>
            <person name="Kono T."/>
            <person name="Mallez S."/>
            <person name="Becker A."/>
            <person name="Gohl D.M."/>
            <person name="Silverstein K.A.T."/>
            <person name="Koren S."/>
            <person name="Bechman K.B."/>
            <person name="Herman A."/>
            <person name="Abrahante J.E."/>
            <person name="Garbe J."/>
        </authorList>
    </citation>
    <scope>NUCLEOTIDE SEQUENCE</scope>
    <source>
        <strain evidence="1">Duluth1</strain>
        <tissue evidence="1">Whole animal</tissue>
    </source>
</reference>
<dbReference type="AlphaFoldDB" id="A0A9D3Y9W0"/>
<name>A0A9D3Y9W0_DREPO</name>
<accession>A0A9D3Y9W0</accession>
<sequence>MQKRKHPATVTKYASSSAYASPTVSRCFASASASASASTSASGSAFASVGGSASTSARCLAIALHQPSSDQEESMDDELPLTREYLLSLGPNARVMKGRTSCK</sequence>
<dbReference type="Proteomes" id="UP000828390">
    <property type="component" value="Unassembled WGS sequence"/>
</dbReference>
<comment type="caution">
    <text evidence="1">The sequence shown here is derived from an EMBL/GenBank/DDBJ whole genome shotgun (WGS) entry which is preliminary data.</text>
</comment>
<organism evidence="1 2">
    <name type="scientific">Dreissena polymorpha</name>
    <name type="common">Zebra mussel</name>
    <name type="synonym">Mytilus polymorpha</name>
    <dbReference type="NCBI Taxonomy" id="45954"/>
    <lineage>
        <taxon>Eukaryota</taxon>
        <taxon>Metazoa</taxon>
        <taxon>Spiralia</taxon>
        <taxon>Lophotrochozoa</taxon>
        <taxon>Mollusca</taxon>
        <taxon>Bivalvia</taxon>
        <taxon>Autobranchia</taxon>
        <taxon>Heteroconchia</taxon>
        <taxon>Euheterodonta</taxon>
        <taxon>Imparidentia</taxon>
        <taxon>Neoheterodontei</taxon>
        <taxon>Myida</taxon>
        <taxon>Dreissenoidea</taxon>
        <taxon>Dreissenidae</taxon>
        <taxon>Dreissena</taxon>
    </lineage>
</organism>
<evidence type="ECO:0000313" key="2">
    <source>
        <dbReference type="Proteomes" id="UP000828390"/>
    </source>
</evidence>
<evidence type="ECO:0000313" key="1">
    <source>
        <dbReference type="EMBL" id="KAH3696290.1"/>
    </source>
</evidence>